<proteinExistence type="predicted"/>
<comment type="caution">
    <text evidence="1">The sequence shown here is derived from an EMBL/GenBank/DDBJ whole genome shotgun (WGS) entry which is preliminary data.</text>
</comment>
<reference evidence="1 2" key="1">
    <citation type="submission" date="2020-02" db="EMBL/GenBank/DDBJ databases">
        <title>Albibacoteraceae fam. nov., the first described family within the subdivision 4 Verrucomicrobia.</title>
        <authorList>
            <person name="Xi F."/>
        </authorList>
    </citation>
    <scope>NUCLEOTIDE SEQUENCE [LARGE SCALE GENOMIC DNA]</scope>
    <source>
        <strain evidence="1 2">CK1056</strain>
    </source>
</reference>
<dbReference type="EMBL" id="JAAGNX010000003">
    <property type="protein sequence ID" value="NDV63377.1"/>
    <property type="molecule type" value="Genomic_DNA"/>
</dbReference>
<dbReference type="AlphaFoldDB" id="A0A6B2M5H2"/>
<sequence>MTDKQLIMETLGGLPESASWEQIQEEFSILAAIKEGERAADAGELVPHEEAVKLVESWSTKYAGQGQQ</sequence>
<organism evidence="1 2">
    <name type="scientific">Oceanipulchritudo coccoides</name>
    <dbReference type="NCBI Taxonomy" id="2706888"/>
    <lineage>
        <taxon>Bacteria</taxon>
        <taxon>Pseudomonadati</taxon>
        <taxon>Verrucomicrobiota</taxon>
        <taxon>Opitutia</taxon>
        <taxon>Puniceicoccales</taxon>
        <taxon>Oceanipulchritudinaceae</taxon>
        <taxon>Oceanipulchritudo</taxon>
    </lineage>
</organism>
<dbReference type="Proteomes" id="UP000478417">
    <property type="component" value="Unassembled WGS sequence"/>
</dbReference>
<evidence type="ECO:0008006" key="3">
    <source>
        <dbReference type="Google" id="ProtNLM"/>
    </source>
</evidence>
<evidence type="ECO:0000313" key="2">
    <source>
        <dbReference type="Proteomes" id="UP000478417"/>
    </source>
</evidence>
<accession>A0A6B2M5H2</accession>
<gene>
    <name evidence="1" type="ORF">G0Q06_13005</name>
</gene>
<name>A0A6B2M5H2_9BACT</name>
<keyword evidence="2" id="KW-1185">Reference proteome</keyword>
<evidence type="ECO:0000313" key="1">
    <source>
        <dbReference type="EMBL" id="NDV63377.1"/>
    </source>
</evidence>
<dbReference type="RefSeq" id="WP_163966868.1">
    <property type="nucleotide sequence ID" value="NZ_JAAGNX010000003.1"/>
</dbReference>
<protein>
    <recommendedName>
        <fullName evidence="3">Addiction module component</fullName>
    </recommendedName>
</protein>